<evidence type="ECO:0000313" key="1">
    <source>
        <dbReference type="EMBL" id="KIO07656.1"/>
    </source>
</evidence>
<evidence type="ECO:0000313" key="2">
    <source>
        <dbReference type="Proteomes" id="UP000054217"/>
    </source>
</evidence>
<gene>
    <name evidence="1" type="ORF">M404DRAFT_135815</name>
</gene>
<reference evidence="2" key="2">
    <citation type="submission" date="2015-01" db="EMBL/GenBank/DDBJ databases">
        <title>Evolutionary Origins and Diversification of the Mycorrhizal Mutualists.</title>
        <authorList>
            <consortium name="DOE Joint Genome Institute"/>
            <consortium name="Mycorrhizal Genomics Consortium"/>
            <person name="Kohler A."/>
            <person name="Kuo A."/>
            <person name="Nagy L.G."/>
            <person name="Floudas D."/>
            <person name="Copeland A."/>
            <person name="Barry K.W."/>
            <person name="Cichocki N."/>
            <person name="Veneault-Fourrey C."/>
            <person name="LaButti K."/>
            <person name="Lindquist E.A."/>
            <person name="Lipzen A."/>
            <person name="Lundell T."/>
            <person name="Morin E."/>
            <person name="Murat C."/>
            <person name="Riley R."/>
            <person name="Ohm R."/>
            <person name="Sun H."/>
            <person name="Tunlid A."/>
            <person name="Henrissat B."/>
            <person name="Grigoriev I.V."/>
            <person name="Hibbett D.S."/>
            <person name="Martin F."/>
        </authorList>
    </citation>
    <scope>NUCLEOTIDE SEQUENCE [LARGE SCALE GENOMIC DNA]</scope>
    <source>
        <strain evidence="2">Marx 270</strain>
    </source>
</reference>
<dbReference type="AlphaFoldDB" id="A0A0C3PGX5"/>
<dbReference type="HOGENOM" id="CLU_090544_1_1_1"/>
<keyword evidence="2" id="KW-1185">Reference proteome</keyword>
<organism evidence="1 2">
    <name type="scientific">Pisolithus tinctorius Marx 270</name>
    <dbReference type="NCBI Taxonomy" id="870435"/>
    <lineage>
        <taxon>Eukaryota</taxon>
        <taxon>Fungi</taxon>
        <taxon>Dikarya</taxon>
        <taxon>Basidiomycota</taxon>
        <taxon>Agaricomycotina</taxon>
        <taxon>Agaricomycetes</taxon>
        <taxon>Agaricomycetidae</taxon>
        <taxon>Boletales</taxon>
        <taxon>Sclerodermatineae</taxon>
        <taxon>Pisolithaceae</taxon>
        <taxon>Pisolithus</taxon>
    </lineage>
</organism>
<name>A0A0C3PGX5_PISTI</name>
<dbReference type="InParanoid" id="A0A0C3PGX5"/>
<sequence>EGILQAEESGVTLLRRVPRSTLLCEASEWNDNVRVVIHESSVEVCNAKEGLDVLHLPWLRPVADCLNLLSIHGETGGRENVAEVLDGDRVELTLLWLGIKTMLLKVAEYLFYVFVYHDADIEHVCKDAIDKMLGSCRCISQTKGHYLPLIRTITSVESSFPFISICNVD</sequence>
<dbReference type="Proteomes" id="UP000054217">
    <property type="component" value="Unassembled WGS sequence"/>
</dbReference>
<reference evidence="1 2" key="1">
    <citation type="submission" date="2014-04" db="EMBL/GenBank/DDBJ databases">
        <authorList>
            <consortium name="DOE Joint Genome Institute"/>
            <person name="Kuo A."/>
            <person name="Kohler A."/>
            <person name="Costa M.D."/>
            <person name="Nagy L.G."/>
            <person name="Floudas D."/>
            <person name="Copeland A."/>
            <person name="Barry K.W."/>
            <person name="Cichocki N."/>
            <person name="Veneault-Fourrey C."/>
            <person name="LaButti K."/>
            <person name="Lindquist E.A."/>
            <person name="Lipzen A."/>
            <person name="Lundell T."/>
            <person name="Morin E."/>
            <person name="Murat C."/>
            <person name="Sun H."/>
            <person name="Tunlid A."/>
            <person name="Henrissat B."/>
            <person name="Grigoriev I.V."/>
            <person name="Hibbett D.S."/>
            <person name="Martin F."/>
            <person name="Nordberg H.P."/>
            <person name="Cantor M.N."/>
            <person name="Hua S.X."/>
        </authorList>
    </citation>
    <scope>NUCLEOTIDE SEQUENCE [LARGE SCALE GENOMIC DNA]</scope>
    <source>
        <strain evidence="1 2">Marx 270</strain>
    </source>
</reference>
<dbReference type="EMBL" id="KN831959">
    <property type="protein sequence ID" value="KIO07656.1"/>
    <property type="molecule type" value="Genomic_DNA"/>
</dbReference>
<feature type="non-terminal residue" evidence="1">
    <location>
        <position position="1"/>
    </location>
</feature>
<protein>
    <submittedName>
        <fullName evidence="1">Uncharacterized protein</fullName>
    </submittedName>
</protein>
<proteinExistence type="predicted"/>
<accession>A0A0C3PGX5</accession>